<sequence length="72" mass="7578">MDAITQVPLPANEPVHDYAPHSPERSRLVAALDALAADPIDLPHVIAGEHRLGAGNAWTSSSRTGTATGWAR</sequence>
<proteinExistence type="predicted"/>
<evidence type="ECO:0000256" key="1">
    <source>
        <dbReference type="SAM" id="MobiDB-lite"/>
    </source>
</evidence>
<comment type="caution">
    <text evidence="2">The sequence shown here is derived from an EMBL/GenBank/DDBJ whole genome shotgun (WGS) entry which is preliminary data.</text>
</comment>
<dbReference type="Proteomes" id="UP000238296">
    <property type="component" value="Unassembled WGS sequence"/>
</dbReference>
<reference evidence="2 3" key="1">
    <citation type="journal article" date="2017" name="Int. J. Syst. Evol. Microbiol.">
        <title>Mycobacterium talmoniae sp. nov., a slowly growing mycobacterium isolated from human respiratory samples.</title>
        <authorList>
            <person name="Davidson R.M."/>
            <person name="DeGroote M.A."/>
            <person name="Marola J.L."/>
            <person name="Buss S."/>
            <person name="Jones V."/>
            <person name="McNeil M.R."/>
            <person name="Freifeld A.G."/>
            <person name="Elaine Epperson L."/>
            <person name="Hasan N.A."/>
            <person name="Jackson M."/>
            <person name="Iwen P.C."/>
            <person name="Salfinger M."/>
            <person name="Strong M."/>
        </authorList>
    </citation>
    <scope>NUCLEOTIDE SEQUENCE [LARGE SCALE GENOMIC DNA]</scope>
    <source>
        <strain evidence="2 3">ATCC BAA-2683</strain>
    </source>
</reference>
<feature type="region of interest" description="Disordered" evidence="1">
    <location>
        <begin position="1"/>
        <end position="21"/>
    </location>
</feature>
<accession>A0A2S8BPQ3</accession>
<feature type="compositionally biased region" description="Polar residues" evidence="1">
    <location>
        <begin position="57"/>
        <end position="72"/>
    </location>
</feature>
<evidence type="ECO:0000313" key="2">
    <source>
        <dbReference type="EMBL" id="PQM48650.1"/>
    </source>
</evidence>
<gene>
    <name evidence="2" type="ORF">C1Y40_01132</name>
</gene>
<protein>
    <submittedName>
        <fullName evidence="2">Uncharacterized protein</fullName>
    </submittedName>
</protein>
<feature type="region of interest" description="Disordered" evidence="1">
    <location>
        <begin position="53"/>
        <end position="72"/>
    </location>
</feature>
<evidence type="ECO:0000313" key="3">
    <source>
        <dbReference type="Proteomes" id="UP000238296"/>
    </source>
</evidence>
<dbReference type="EMBL" id="PPEA01000153">
    <property type="protein sequence ID" value="PQM48650.1"/>
    <property type="molecule type" value="Genomic_DNA"/>
</dbReference>
<organism evidence="2 3">
    <name type="scientific">Mycobacterium talmoniae</name>
    <dbReference type="NCBI Taxonomy" id="1858794"/>
    <lineage>
        <taxon>Bacteria</taxon>
        <taxon>Bacillati</taxon>
        <taxon>Actinomycetota</taxon>
        <taxon>Actinomycetes</taxon>
        <taxon>Mycobacteriales</taxon>
        <taxon>Mycobacteriaceae</taxon>
        <taxon>Mycobacterium</taxon>
    </lineage>
</organism>
<name>A0A2S8BPQ3_9MYCO</name>
<dbReference type="AlphaFoldDB" id="A0A2S8BPQ3"/>